<reference evidence="1 2" key="1">
    <citation type="submission" date="2013-08" db="EMBL/GenBank/DDBJ databases">
        <title>Genome sequencing of Lysobacter.</title>
        <authorList>
            <person name="Zhang S."/>
            <person name="Wang G."/>
        </authorList>
    </citation>
    <scope>NUCLEOTIDE SEQUENCE [LARGE SCALE GENOMIC DNA]</scope>
    <source>
        <strain evidence="1 2">GH1-9</strain>
    </source>
</reference>
<gene>
    <name evidence="1" type="ORF">N800_14705</name>
</gene>
<evidence type="ECO:0000313" key="1">
    <source>
        <dbReference type="EMBL" id="KGM55221.1"/>
    </source>
</evidence>
<comment type="caution">
    <text evidence="1">The sequence shown here is derived from an EMBL/GenBank/DDBJ whole genome shotgun (WGS) entry which is preliminary data.</text>
</comment>
<protein>
    <submittedName>
        <fullName evidence="1">Uncharacterized protein</fullName>
    </submittedName>
</protein>
<name>A0A0A0EW64_9GAMM</name>
<proteinExistence type="predicted"/>
<organism evidence="1 2">
    <name type="scientific">Lysobacter daejeonensis GH1-9</name>
    <dbReference type="NCBI Taxonomy" id="1385517"/>
    <lineage>
        <taxon>Bacteria</taxon>
        <taxon>Pseudomonadati</taxon>
        <taxon>Pseudomonadota</taxon>
        <taxon>Gammaproteobacteria</taxon>
        <taxon>Lysobacterales</taxon>
        <taxon>Lysobacteraceae</taxon>
        <taxon>Aerolutibacter</taxon>
    </lineage>
</organism>
<dbReference type="AlphaFoldDB" id="A0A0A0EW64"/>
<dbReference type="eggNOG" id="ENOG5031I0J">
    <property type="taxonomic scope" value="Bacteria"/>
</dbReference>
<sequence>MTGAGPVSPGIEWSDPSWYPADLDIRGDRLAMLHIDRRVVEESTFMDTRIAADLRQSIAVDAAAVPGGPAGIPPVAWLFHTSFCCSTLLAKALHDHPQTVVYREPLVLRRLADARHEGRALGHWPVTCTNLLARPWTPGGRVIIKPTHASLNIAQALMNATPDSRALVLTSSLQDFLVSNIKKTAETQARIPALVEMALTAGEFHRRLPPQALSPPSLIAAAGLQWAAQRELLLDIAEQSGSNRVAVLDAEWLLADIDDAVNRAQAWWGLVADPKRRGARLAEVAHRHAKLGTREYGPQARAHEVALVSRLHAPTLQAANDWLQQHVLPAMRQEAVVLPAGQWSLTRLFDEQ</sequence>
<accession>A0A0A0EW64</accession>
<evidence type="ECO:0000313" key="2">
    <source>
        <dbReference type="Proteomes" id="UP000029998"/>
    </source>
</evidence>
<dbReference type="EMBL" id="AVPU01000006">
    <property type="protein sequence ID" value="KGM55221.1"/>
    <property type="molecule type" value="Genomic_DNA"/>
</dbReference>
<dbReference type="Proteomes" id="UP000029998">
    <property type="component" value="Unassembled WGS sequence"/>
</dbReference>
<keyword evidence="2" id="KW-1185">Reference proteome</keyword>
<dbReference type="InterPro" id="IPR027417">
    <property type="entry name" value="P-loop_NTPase"/>
</dbReference>
<dbReference type="SUPFAM" id="SSF52540">
    <property type="entry name" value="P-loop containing nucleoside triphosphate hydrolases"/>
    <property type="match status" value="1"/>
</dbReference>
<dbReference type="Gene3D" id="3.40.50.300">
    <property type="entry name" value="P-loop containing nucleotide triphosphate hydrolases"/>
    <property type="match status" value="1"/>
</dbReference>
<dbReference type="STRING" id="1385517.N800_14705"/>